<dbReference type="EMBL" id="JARBHB010000017">
    <property type="protein sequence ID" value="KAJ8865588.1"/>
    <property type="molecule type" value="Genomic_DNA"/>
</dbReference>
<name>A0ABQ9G2M8_9NEOP</name>
<comment type="caution">
    <text evidence="2">The sequence shown here is derived from an EMBL/GenBank/DDBJ whole genome shotgun (WGS) entry which is preliminary data.</text>
</comment>
<evidence type="ECO:0000313" key="3">
    <source>
        <dbReference type="Proteomes" id="UP001159363"/>
    </source>
</evidence>
<keyword evidence="1" id="KW-0812">Transmembrane</keyword>
<keyword evidence="1" id="KW-1133">Transmembrane helix</keyword>
<evidence type="ECO:0008006" key="4">
    <source>
        <dbReference type="Google" id="ProtNLM"/>
    </source>
</evidence>
<dbReference type="Proteomes" id="UP001159363">
    <property type="component" value="Chromosome 16"/>
</dbReference>
<feature type="transmembrane region" description="Helical" evidence="1">
    <location>
        <begin position="12"/>
        <end position="29"/>
    </location>
</feature>
<organism evidence="2 3">
    <name type="scientific">Dryococelus australis</name>
    <dbReference type="NCBI Taxonomy" id="614101"/>
    <lineage>
        <taxon>Eukaryota</taxon>
        <taxon>Metazoa</taxon>
        <taxon>Ecdysozoa</taxon>
        <taxon>Arthropoda</taxon>
        <taxon>Hexapoda</taxon>
        <taxon>Insecta</taxon>
        <taxon>Pterygota</taxon>
        <taxon>Neoptera</taxon>
        <taxon>Polyneoptera</taxon>
        <taxon>Phasmatodea</taxon>
        <taxon>Verophasmatodea</taxon>
        <taxon>Anareolatae</taxon>
        <taxon>Phasmatidae</taxon>
        <taxon>Eurycanthinae</taxon>
        <taxon>Dryococelus</taxon>
    </lineage>
</organism>
<proteinExistence type="predicted"/>
<keyword evidence="3" id="KW-1185">Reference proteome</keyword>
<evidence type="ECO:0000256" key="1">
    <source>
        <dbReference type="SAM" id="Phobius"/>
    </source>
</evidence>
<reference evidence="2 3" key="1">
    <citation type="submission" date="2023-02" db="EMBL/GenBank/DDBJ databases">
        <title>LHISI_Scaffold_Assembly.</title>
        <authorList>
            <person name="Stuart O.P."/>
            <person name="Cleave R."/>
            <person name="Magrath M.J.L."/>
            <person name="Mikheyev A.S."/>
        </authorList>
    </citation>
    <scope>NUCLEOTIDE SEQUENCE [LARGE SCALE GENOMIC DNA]</scope>
    <source>
        <strain evidence="2">Daus_M_001</strain>
        <tissue evidence="2">Leg muscle</tissue>
    </source>
</reference>
<keyword evidence="1" id="KW-0472">Membrane</keyword>
<sequence>MWIGQEALFTHYIVLFVICFCAAADMIASEKFLNNNKCKSCNMICVRRMIFHFGKLPDILGLQESFRKYLWRFKCEETAMPPKLYFVRQNSRRYER</sequence>
<protein>
    <recommendedName>
        <fullName evidence="4">Secreted protein</fullName>
    </recommendedName>
</protein>
<gene>
    <name evidence="2" type="ORF">PR048_033108</name>
</gene>
<accession>A0ABQ9G2M8</accession>
<evidence type="ECO:0000313" key="2">
    <source>
        <dbReference type="EMBL" id="KAJ8865588.1"/>
    </source>
</evidence>